<reference evidence="5 6" key="1">
    <citation type="submission" date="2020-08" db="EMBL/GenBank/DDBJ databases">
        <title>Bridging the membrane lipid divide: bacteria of the FCB group superphylum have the potential to synthesize archaeal ether lipids.</title>
        <authorList>
            <person name="Villanueva L."/>
            <person name="Von Meijenfeldt F.A.B."/>
            <person name="Westbye A.B."/>
            <person name="Yadav S."/>
            <person name="Hopmans E.C."/>
            <person name="Dutilh B.E."/>
            <person name="Sinninghe Damste J.S."/>
        </authorList>
    </citation>
    <scope>NUCLEOTIDE SEQUENCE [LARGE SCALE GENOMIC DNA]</scope>
    <source>
        <strain evidence="5">NIOZ-UU17</strain>
    </source>
</reference>
<dbReference type="GO" id="GO:0003841">
    <property type="term" value="F:1-acylglycerol-3-phosphate O-acyltransferase activity"/>
    <property type="evidence" value="ECO:0007669"/>
    <property type="project" value="TreeGrafter"/>
</dbReference>
<keyword evidence="3 5" id="KW-0012">Acyltransferase</keyword>
<dbReference type="SUPFAM" id="SSF69593">
    <property type="entry name" value="Glycerol-3-phosphate (1)-acyltransferase"/>
    <property type="match status" value="1"/>
</dbReference>
<dbReference type="Pfam" id="PF01553">
    <property type="entry name" value="Acyltransferase"/>
    <property type="match status" value="1"/>
</dbReference>
<evidence type="ECO:0000256" key="2">
    <source>
        <dbReference type="ARBA" id="ARBA00022679"/>
    </source>
</evidence>
<evidence type="ECO:0000259" key="4">
    <source>
        <dbReference type="SMART" id="SM00563"/>
    </source>
</evidence>
<comment type="pathway">
    <text evidence="1">Lipid metabolism.</text>
</comment>
<evidence type="ECO:0000256" key="1">
    <source>
        <dbReference type="ARBA" id="ARBA00005189"/>
    </source>
</evidence>
<dbReference type="PANTHER" id="PTHR10434:SF40">
    <property type="entry name" value="1-ACYL-SN-GLYCEROL-3-PHOSPHATE ACYLTRANSFERASE"/>
    <property type="match status" value="1"/>
</dbReference>
<dbReference type="EMBL" id="JACNIG010000289">
    <property type="protein sequence ID" value="MBC8433314.1"/>
    <property type="molecule type" value="Genomic_DNA"/>
</dbReference>
<evidence type="ECO:0000313" key="5">
    <source>
        <dbReference type="EMBL" id="MBC8433314.1"/>
    </source>
</evidence>
<dbReference type="InterPro" id="IPR002123">
    <property type="entry name" value="Plipid/glycerol_acylTrfase"/>
</dbReference>
<feature type="domain" description="Phospholipid/glycerol acyltransferase" evidence="4">
    <location>
        <begin position="95"/>
        <end position="212"/>
    </location>
</feature>
<accession>A0A8J6P096</accession>
<evidence type="ECO:0000256" key="3">
    <source>
        <dbReference type="ARBA" id="ARBA00023315"/>
    </source>
</evidence>
<feature type="non-terminal residue" evidence="5">
    <location>
        <position position="1"/>
    </location>
</feature>
<comment type="caution">
    <text evidence="5">The sequence shown here is derived from an EMBL/GenBank/DDBJ whole genome shotgun (WGS) entry which is preliminary data.</text>
</comment>
<keyword evidence="2" id="KW-0808">Transferase</keyword>
<dbReference type="GO" id="GO:0006654">
    <property type="term" value="P:phosphatidic acid biosynthetic process"/>
    <property type="evidence" value="ECO:0007669"/>
    <property type="project" value="TreeGrafter"/>
</dbReference>
<dbReference type="PANTHER" id="PTHR10434">
    <property type="entry name" value="1-ACYL-SN-GLYCEROL-3-PHOSPHATE ACYLTRANSFERASE"/>
    <property type="match status" value="1"/>
</dbReference>
<gene>
    <name evidence="5" type="ORF">H8D96_15495</name>
</gene>
<evidence type="ECO:0000313" key="6">
    <source>
        <dbReference type="Proteomes" id="UP000605201"/>
    </source>
</evidence>
<protein>
    <submittedName>
        <fullName evidence="5">1-acyl-sn-glycerol-3-phosphate acyltransferase</fullName>
    </submittedName>
</protein>
<organism evidence="5 6">
    <name type="scientific">Candidatus Desulfatibia vada</name>
    <dbReference type="NCBI Taxonomy" id="2841696"/>
    <lineage>
        <taxon>Bacteria</taxon>
        <taxon>Pseudomonadati</taxon>
        <taxon>Thermodesulfobacteriota</taxon>
        <taxon>Desulfobacteria</taxon>
        <taxon>Desulfobacterales</taxon>
        <taxon>Desulfobacterales incertae sedis</taxon>
        <taxon>Candidatus Desulfatibia</taxon>
    </lineage>
</organism>
<dbReference type="Proteomes" id="UP000605201">
    <property type="component" value="Unassembled WGS sequence"/>
</dbReference>
<dbReference type="CDD" id="cd07989">
    <property type="entry name" value="LPLAT_AGPAT-like"/>
    <property type="match status" value="1"/>
</dbReference>
<name>A0A8J6P096_9BACT</name>
<sequence length="272" mass="30163">MKIDRFWHILRTTYGYQSPPRPRFLVENLPGWATFTYYSRLVAVVLKESITARKGRYNRKAWASGSLDVFKVVEAAGGIFHVSGLSPLAAQQGPLVYVVNHMSLIDTMILPCILLAFDHITFVVKEGLLKYPLFGSIMCAVDPIAVTRRSPREDLKTVLAQGQAFLASGRSVVVFPQATRSDTFEAASFNSLGIKLARKAGVPVLPVALKTDFQKNGRFIKDLGQVDPHKPLYLKFGEPLVVEGSGRATHQKVVEFIMKNLREWGADIKSGS</sequence>
<dbReference type="SMART" id="SM00563">
    <property type="entry name" value="PlsC"/>
    <property type="match status" value="1"/>
</dbReference>
<proteinExistence type="predicted"/>
<dbReference type="AlphaFoldDB" id="A0A8J6P096"/>